<keyword evidence="1" id="KW-0472">Membrane</keyword>
<evidence type="ECO:0000313" key="3">
    <source>
        <dbReference type="Proteomes" id="UP000094469"/>
    </source>
</evidence>
<evidence type="ECO:0000256" key="1">
    <source>
        <dbReference type="SAM" id="Phobius"/>
    </source>
</evidence>
<feature type="transmembrane region" description="Helical" evidence="1">
    <location>
        <begin position="20"/>
        <end position="48"/>
    </location>
</feature>
<keyword evidence="1" id="KW-1133">Transmembrane helix</keyword>
<evidence type="ECO:0000313" key="2">
    <source>
        <dbReference type="EMBL" id="OEG23685.1"/>
    </source>
</evidence>
<dbReference type="AlphaFoldDB" id="A0A1E5HFU9"/>
<dbReference type="OrthoDB" id="2186486at2"/>
<dbReference type="Pfam" id="PF10031">
    <property type="entry name" value="DUF2273"/>
    <property type="match status" value="1"/>
</dbReference>
<sequence length="71" mass="8158">MKKLKKLEPYRNQILYTSLAVLIAILLMTIGFWKTILLVLLIGIGYLIGKMQDEKRSISSILASIQAFFER</sequence>
<name>A0A1E5HFU9_9ENTE</name>
<keyword evidence="3" id="KW-1185">Reference proteome</keyword>
<dbReference type="RefSeq" id="WP_069638884.1">
    <property type="nucleotide sequence ID" value="NZ_JAFBEZ010000011.1"/>
</dbReference>
<comment type="caution">
    <text evidence="2">The sequence shown here is derived from an EMBL/GenBank/DDBJ whole genome shotgun (WGS) entry which is preliminary data.</text>
</comment>
<organism evidence="2 3">
    <name type="scientific">Enterococcus ureilyticus</name>
    <dbReference type="NCBI Taxonomy" id="1131292"/>
    <lineage>
        <taxon>Bacteria</taxon>
        <taxon>Bacillati</taxon>
        <taxon>Bacillota</taxon>
        <taxon>Bacilli</taxon>
        <taxon>Lactobacillales</taxon>
        <taxon>Enterococcaceae</taxon>
        <taxon>Enterococcus</taxon>
    </lineage>
</organism>
<dbReference type="InterPro" id="IPR018730">
    <property type="entry name" value="DUF2273"/>
</dbReference>
<dbReference type="Proteomes" id="UP000094469">
    <property type="component" value="Unassembled WGS sequence"/>
</dbReference>
<dbReference type="STRING" id="1131292.BCR24_10245"/>
<gene>
    <name evidence="2" type="ORF">BCR24_10245</name>
</gene>
<dbReference type="EMBL" id="MIKC01000002">
    <property type="protein sequence ID" value="OEG23685.1"/>
    <property type="molecule type" value="Genomic_DNA"/>
</dbReference>
<reference evidence="3" key="1">
    <citation type="submission" date="2016-09" db="EMBL/GenBank/DDBJ databases">
        <authorList>
            <person name="Gulvik C.A."/>
        </authorList>
    </citation>
    <scope>NUCLEOTIDE SEQUENCE [LARGE SCALE GENOMIC DNA]</scope>
    <source>
        <strain evidence="3">LMG 26676</strain>
    </source>
</reference>
<evidence type="ECO:0008006" key="4">
    <source>
        <dbReference type="Google" id="ProtNLM"/>
    </source>
</evidence>
<accession>A0A1E5HFU9</accession>
<protein>
    <recommendedName>
        <fullName evidence="4">DUF2273 domain-containing protein</fullName>
    </recommendedName>
</protein>
<proteinExistence type="predicted"/>
<keyword evidence="1" id="KW-0812">Transmembrane</keyword>